<dbReference type="EMBL" id="JAXBLV010000003">
    <property type="protein sequence ID" value="MDY3557861.1"/>
    <property type="molecule type" value="Genomic_DNA"/>
</dbReference>
<dbReference type="InterPro" id="IPR001789">
    <property type="entry name" value="Sig_transdc_resp-reg_receiver"/>
</dbReference>
<accession>A0ABU5EVX7</accession>
<evidence type="ECO:0000256" key="2">
    <source>
        <dbReference type="PROSITE-ProRule" id="PRU00169"/>
    </source>
</evidence>
<dbReference type="InterPro" id="IPR011006">
    <property type="entry name" value="CheY-like_superfamily"/>
</dbReference>
<dbReference type="Proteomes" id="UP001272242">
    <property type="component" value="Unassembled WGS sequence"/>
</dbReference>
<dbReference type="InterPro" id="IPR050595">
    <property type="entry name" value="Bact_response_regulator"/>
</dbReference>
<name>A0ABU5EVX7_9BACT</name>
<keyword evidence="1 2" id="KW-0597">Phosphoprotein</keyword>
<dbReference type="PROSITE" id="PS50110">
    <property type="entry name" value="RESPONSE_REGULATORY"/>
    <property type="match status" value="1"/>
</dbReference>
<evidence type="ECO:0000313" key="4">
    <source>
        <dbReference type="EMBL" id="MDY3557861.1"/>
    </source>
</evidence>
<gene>
    <name evidence="4" type="ORF">R5W23_005512</name>
</gene>
<dbReference type="SMART" id="SM00448">
    <property type="entry name" value="REC"/>
    <property type="match status" value="1"/>
</dbReference>
<dbReference type="PANTHER" id="PTHR44591">
    <property type="entry name" value="STRESS RESPONSE REGULATOR PROTEIN 1"/>
    <property type="match status" value="1"/>
</dbReference>
<dbReference type="SUPFAM" id="SSF52172">
    <property type="entry name" value="CheY-like"/>
    <property type="match status" value="1"/>
</dbReference>
<proteinExistence type="predicted"/>
<dbReference type="Pfam" id="PF00072">
    <property type="entry name" value="Response_reg"/>
    <property type="match status" value="1"/>
</dbReference>
<feature type="domain" description="Response regulatory" evidence="3">
    <location>
        <begin position="15"/>
        <end position="130"/>
    </location>
</feature>
<dbReference type="PANTHER" id="PTHR44591:SF21">
    <property type="entry name" value="TWO-COMPONENT RESPONSE REGULATOR"/>
    <property type="match status" value="1"/>
</dbReference>
<feature type="modified residue" description="4-aspartylphosphate" evidence="2">
    <location>
        <position position="65"/>
    </location>
</feature>
<dbReference type="CDD" id="cd00156">
    <property type="entry name" value="REC"/>
    <property type="match status" value="1"/>
</dbReference>
<organism evidence="4 5">
    <name type="scientific">Gemmata algarum</name>
    <dbReference type="NCBI Taxonomy" id="2975278"/>
    <lineage>
        <taxon>Bacteria</taxon>
        <taxon>Pseudomonadati</taxon>
        <taxon>Planctomycetota</taxon>
        <taxon>Planctomycetia</taxon>
        <taxon>Gemmatales</taxon>
        <taxon>Gemmataceae</taxon>
        <taxon>Gemmata</taxon>
    </lineage>
</organism>
<evidence type="ECO:0000259" key="3">
    <source>
        <dbReference type="PROSITE" id="PS50110"/>
    </source>
</evidence>
<dbReference type="RefSeq" id="WP_261190291.1">
    <property type="nucleotide sequence ID" value="NZ_JAXBLV010000003.1"/>
</dbReference>
<comment type="caution">
    <text evidence="4">The sequence shown here is derived from an EMBL/GenBank/DDBJ whole genome shotgun (WGS) entry which is preliminary data.</text>
</comment>
<sequence length="135" mass="14405">MTTFDAEGRAERRPGVLLVDPDPATRTALARGLEGAGWHVWPADGDAAMVTYQEHRGRIDVALVDLQFPGLQGGRLLAELGQVAPELTRCAMSGGVSTYTASAFRRMSGTPLFAKPLDPRALAAALYDLLLVGRT</sequence>
<evidence type="ECO:0000256" key="1">
    <source>
        <dbReference type="ARBA" id="ARBA00022553"/>
    </source>
</evidence>
<reference evidence="5" key="1">
    <citation type="journal article" date="2023" name="Mar. Drugs">
        <title>Gemmata algarum, a Novel Planctomycete Isolated from an Algal Mat, Displays Antimicrobial Activity.</title>
        <authorList>
            <person name="Kumar G."/>
            <person name="Kallscheuer N."/>
            <person name="Kashif M."/>
            <person name="Ahamad S."/>
            <person name="Jagadeeshwari U."/>
            <person name="Pannikurungottu S."/>
            <person name="Haufschild T."/>
            <person name="Kabuu M."/>
            <person name="Sasikala C."/>
            <person name="Jogler C."/>
            <person name="Ramana C."/>
        </authorList>
    </citation>
    <scope>NUCLEOTIDE SEQUENCE [LARGE SCALE GENOMIC DNA]</scope>
    <source>
        <strain evidence="5">JC673</strain>
    </source>
</reference>
<dbReference type="Gene3D" id="3.40.50.2300">
    <property type="match status" value="1"/>
</dbReference>
<protein>
    <submittedName>
        <fullName evidence="4">Response regulator</fullName>
    </submittedName>
</protein>
<keyword evidence="5" id="KW-1185">Reference proteome</keyword>
<evidence type="ECO:0000313" key="5">
    <source>
        <dbReference type="Proteomes" id="UP001272242"/>
    </source>
</evidence>